<accession>A0ACC2NQ76</accession>
<evidence type="ECO:0000313" key="2">
    <source>
        <dbReference type="Proteomes" id="UP001239111"/>
    </source>
</evidence>
<name>A0ACC2NQ76_9HYME</name>
<reference evidence="1" key="1">
    <citation type="submission" date="2023-04" db="EMBL/GenBank/DDBJ databases">
        <title>A chromosome-level genome assembly of the parasitoid wasp Eretmocerus hayati.</title>
        <authorList>
            <person name="Zhong Y."/>
            <person name="Liu S."/>
            <person name="Liu Y."/>
        </authorList>
    </citation>
    <scope>NUCLEOTIDE SEQUENCE</scope>
    <source>
        <strain evidence="1">ZJU_SS_LIU_2023</strain>
    </source>
</reference>
<proteinExistence type="predicted"/>
<dbReference type="Proteomes" id="UP001239111">
    <property type="component" value="Chromosome 3"/>
</dbReference>
<keyword evidence="2" id="KW-1185">Reference proteome</keyword>
<comment type="caution">
    <text evidence="1">The sequence shown here is derived from an EMBL/GenBank/DDBJ whole genome shotgun (WGS) entry which is preliminary data.</text>
</comment>
<protein>
    <submittedName>
        <fullName evidence="1">Uncharacterized protein</fullName>
    </submittedName>
</protein>
<sequence>MNSTSRTKRSIKGVPVNHADYTYVVTLLSNGQHKCGGSIVTQKLILTAAHCLLAPLTHVGVYSPCGGITEYPISGWTAHPGYNLNLNVNDIALLVLSQRIANAQIVSLQPKPQKVPDRSLAMALGWGMTEYGTPSTQLRKVEVPLLYPSDCQRHFGYRAEWVCIDASQRNVCYGDSGGPLVYNNTQIGVVSMASPVPPGVHPCTSGKPTVFTRISSYYNWIESYKQVYA</sequence>
<evidence type="ECO:0000313" key="1">
    <source>
        <dbReference type="EMBL" id="KAJ8673262.1"/>
    </source>
</evidence>
<dbReference type="EMBL" id="CM056743">
    <property type="protein sequence ID" value="KAJ8673262.1"/>
    <property type="molecule type" value="Genomic_DNA"/>
</dbReference>
<gene>
    <name evidence="1" type="ORF">QAD02_004524</name>
</gene>
<organism evidence="1 2">
    <name type="scientific">Eretmocerus hayati</name>
    <dbReference type="NCBI Taxonomy" id="131215"/>
    <lineage>
        <taxon>Eukaryota</taxon>
        <taxon>Metazoa</taxon>
        <taxon>Ecdysozoa</taxon>
        <taxon>Arthropoda</taxon>
        <taxon>Hexapoda</taxon>
        <taxon>Insecta</taxon>
        <taxon>Pterygota</taxon>
        <taxon>Neoptera</taxon>
        <taxon>Endopterygota</taxon>
        <taxon>Hymenoptera</taxon>
        <taxon>Apocrita</taxon>
        <taxon>Proctotrupomorpha</taxon>
        <taxon>Chalcidoidea</taxon>
        <taxon>Aphelinidae</taxon>
        <taxon>Aphelininae</taxon>
        <taxon>Eretmocerus</taxon>
    </lineage>
</organism>